<keyword evidence="2" id="KW-1185">Reference proteome</keyword>
<comment type="caution">
    <text evidence="1">The sequence shown here is derived from an EMBL/GenBank/DDBJ whole genome shotgun (WGS) entry which is preliminary data.</text>
</comment>
<organism evidence="1 2">
    <name type="scientific">Desulfonema ishimotonii</name>
    <dbReference type="NCBI Taxonomy" id="45657"/>
    <lineage>
        <taxon>Bacteria</taxon>
        <taxon>Pseudomonadati</taxon>
        <taxon>Thermodesulfobacteriota</taxon>
        <taxon>Desulfobacteria</taxon>
        <taxon>Desulfobacterales</taxon>
        <taxon>Desulfococcaceae</taxon>
        <taxon>Desulfonema</taxon>
    </lineage>
</organism>
<dbReference type="EMBL" id="BEXT01000001">
    <property type="protein sequence ID" value="GBC61501.1"/>
    <property type="molecule type" value="Genomic_DNA"/>
</dbReference>
<reference evidence="2" key="1">
    <citation type="submission" date="2017-11" db="EMBL/GenBank/DDBJ databases">
        <authorList>
            <person name="Watanabe M."/>
            <person name="Kojima H."/>
        </authorList>
    </citation>
    <scope>NUCLEOTIDE SEQUENCE [LARGE SCALE GENOMIC DNA]</scope>
    <source>
        <strain evidence="2">Tokyo 01</strain>
    </source>
</reference>
<evidence type="ECO:0000313" key="1">
    <source>
        <dbReference type="EMBL" id="GBC61501.1"/>
    </source>
</evidence>
<evidence type="ECO:0000313" key="2">
    <source>
        <dbReference type="Proteomes" id="UP000288096"/>
    </source>
</evidence>
<protein>
    <submittedName>
        <fullName evidence="1">DUF1877 domain-containing protein</fullName>
    </submittedName>
</protein>
<dbReference type="SUPFAM" id="SSF111069">
    <property type="entry name" value="Hypothetical protein yfbM"/>
    <property type="match status" value="1"/>
</dbReference>
<dbReference type="OrthoDB" id="5354816at2"/>
<dbReference type="Gene3D" id="3.40.1760.10">
    <property type="entry name" value="YfbM-like super family"/>
    <property type="match status" value="1"/>
</dbReference>
<sequence>MSMILSLRRVSDKKIESLLVTPGDIVWFLTGAGPPDESDFLAKLLGEEKPDGPQAPGAWVGPSGDEEIDLDKAWHGIHYLLTGTAWEGNGPENFIILGGREIGNVDVGYGPARAFSSGEVTQISSALHTVSDADLRKRYAPEKMDALEIYPVMYREEGESAFDDLRRHFHMLRAFIASTEKKDEGLILYLT</sequence>
<dbReference type="InterPro" id="IPR015068">
    <property type="entry name" value="DUF1877"/>
</dbReference>
<reference evidence="2" key="2">
    <citation type="submission" date="2019-01" db="EMBL/GenBank/DDBJ databases">
        <title>Genome sequence of Desulfonema ishimotonii strain Tokyo 01.</title>
        <authorList>
            <person name="Fukui M."/>
        </authorList>
    </citation>
    <scope>NUCLEOTIDE SEQUENCE [LARGE SCALE GENOMIC DNA]</scope>
    <source>
        <strain evidence="2">Tokyo 01</strain>
    </source>
</reference>
<name>A0A401FX14_9BACT</name>
<dbReference type="RefSeq" id="WP_124328785.1">
    <property type="nucleotide sequence ID" value="NZ_BEXT01000001.1"/>
</dbReference>
<proteinExistence type="predicted"/>
<accession>A0A401FX14</accession>
<dbReference type="AlphaFoldDB" id="A0A401FX14"/>
<dbReference type="InterPro" id="IPR035944">
    <property type="entry name" value="YfbM-like_sf"/>
</dbReference>
<dbReference type="Proteomes" id="UP000288096">
    <property type="component" value="Unassembled WGS sequence"/>
</dbReference>
<gene>
    <name evidence="1" type="ORF">DENIS_2463</name>
</gene>
<dbReference type="Pfam" id="PF08974">
    <property type="entry name" value="DUF1877"/>
    <property type="match status" value="1"/>
</dbReference>